<organism evidence="2">
    <name type="scientific">marine metagenome</name>
    <dbReference type="NCBI Taxonomy" id="408172"/>
    <lineage>
        <taxon>unclassified sequences</taxon>
        <taxon>metagenomes</taxon>
        <taxon>ecological metagenomes</taxon>
    </lineage>
</organism>
<sequence>MNSKPLITLTTDFGTRDGYAGAMKGRILSLSPDCRILDISHEIPRQDRISARFTLQRALREFAKPAIHIGVIDPGVGSSRKALAVETEAGFLVGPDNGIFSGVLEEFPPKRVVKIHERGPHWQRHSSFDGLHCFSPVGACLANGWDLEQVGERVEHWEKLELEEPRLIAGGWEGIILLFDRFGNAVTNLPGSHADPGDTLI</sequence>
<reference evidence="2" key="1">
    <citation type="submission" date="2018-05" db="EMBL/GenBank/DDBJ databases">
        <authorList>
            <person name="Lanie J.A."/>
            <person name="Ng W.-L."/>
            <person name="Kazmierczak K.M."/>
            <person name="Andrzejewski T.M."/>
            <person name="Davidsen T.M."/>
            <person name="Wayne K.J."/>
            <person name="Tettelin H."/>
            <person name="Glass J.I."/>
            <person name="Rusch D."/>
            <person name="Podicherti R."/>
            <person name="Tsui H.-C.T."/>
            <person name="Winkler M.E."/>
        </authorList>
    </citation>
    <scope>NUCLEOTIDE SEQUENCE</scope>
</reference>
<evidence type="ECO:0000313" key="2">
    <source>
        <dbReference type="EMBL" id="SVD78615.1"/>
    </source>
</evidence>
<accession>A0A382Y6X1</accession>
<gene>
    <name evidence="2" type="ORF">METZ01_LOCUS431469</name>
</gene>
<dbReference type="PANTHER" id="PTHR35092">
    <property type="entry name" value="CHLORINASE MJ1651"/>
    <property type="match status" value="1"/>
</dbReference>
<dbReference type="InterPro" id="IPR002747">
    <property type="entry name" value="SAM_OH_AdoTrfase"/>
</dbReference>
<dbReference type="Gene3D" id="3.40.50.10790">
    <property type="entry name" value="S-adenosyl-l-methionine hydroxide adenosyltransferase, N-terminal"/>
    <property type="match status" value="1"/>
</dbReference>
<proteinExistence type="predicted"/>
<dbReference type="EMBL" id="UINC01173164">
    <property type="protein sequence ID" value="SVD78615.1"/>
    <property type="molecule type" value="Genomic_DNA"/>
</dbReference>
<evidence type="ECO:0000259" key="1">
    <source>
        <dbReference type="Pfam" id="PF01887"/>
    </source>
</evidence>
<dbReference type="SUPFAM" id="SSF102522">
    <property type="entry name" value="Bacterial fluorinating enzyme, N-terminal domain"/>
    <property type="match status" value="1"/>
</dbReference>
<dbReference type="PANTHER" id="PTHR35092:SF1">
    <property type="entry name" value="CHLORINASE MJ1651"/>
    <property type="match status" value="1"/>
</dbReference>
<dbReference type="InterPro" id="IPR023228">
    <property type="entry name" value="SAM_OH_AdoTrfase_N_sf"/>
</dbReference>
<protein>
    <recommendedName>
        <fullName evidence="1">S-adenosyl-l-methionine hydroxide adenosyltransferase N-terminal domain-containing protein</fullName>
    </recommendedName>
</protein>
<feature type="domain" description="S-adenosyl-l-methionine hydroxide adenosyltransferase N-terminal" evidence="1">
    <location>
        <begin position="7"/>
        <end position="151"/>
    </location>
</feature>
<dbReference type="Pfam" id="PF01887">
    <property type="entry name" value="SAM_HAT_N"/>
    <property type="match status" value="1"/>
</dbReference>
<dbReference type="AlphaFoldDB" id="A0A382Y6X1"/>
<feature type="non-terminal residue" evidence="2">
    <location>
        <position position="201"/>
    </location>
</feature>
<dbReference type="InterPro" id="IPR046469">
    <property type="entry name" value="SAM_HAT_N"/>
</dbReference>
<name>A0A382Y6X1_9ZZZZ</name>